<keyword evidence="2" id="KW-1185">Reference proteome</keyword>
<dbReference type="WBParaSite" id="HCON_00081030-00001">
    <property type="protein sequence ID" value="HCON_00081030-00001"/>
    <property type="gene ID" value="HCON_00081030"/>
</dbReference>
<proteinExistence type="predicted"/>
<evidence type="ECO:0000313" key="2">
    <source>
        <dbReference type="Proteomes" id="UP000025227"/>
    </source>
</evidence>
<feature type="domain" description="EB" evidence="1">
    <location>
        <begin position="45"/>
        <end position="96"/>
    </location>
</feature>
<dbReference type="Proteomes" id="UP000025227">
    <property type="component" value="Unplaced"/>
</dbReference>
<evidence type="ECO:0000313" key="3">
    <source>
        <dbReference type="WBParaSite" id="HCON_00081030-00001"/>
    </source>
</evidence>
<dbReference type="InterPro" id="IPR053014">
    <property type="entry name" value="Cuticle_assoc_divergent"/>
</dbReference>
<dbReference type="OrthoDB" id="5845745at2759"/>
<name>A0A7I4YE82_HAECO</name>
<dbReference type="InterPro" id="IPR006149">
    <property type="entry name" value="EB_dom"/>
</dbReference>
<evidence type="ECO:0000259" key="1">
    <source>
        <dbReference type="Pfam" id="PF01683"/>
    </source>
</evidence>
<dbReference type="PANTHER" id="PTHR46339">
    <property type="entry name" value="PROTEIN CBG15282-RELATED"/>
    <property type="match status" value="1"/>
</dbReference>
<accession>A0A7I4YE82</accession>
<organism evidence="2 3">
    <name type="scientific">Haemonchus contortus</name>
    <name type="common">Barber pole worm</name>
    <dbReference type="NCBI Taxonomy" id="6289"/>
    <lineage>
        <taxon>Eukaryota</taxon>
        <taxon>Metazoa</taxon>
        <taxon>Ecdysozoa</taxon>
        <taxon>Nematoda</taxon>
        <taxon>Chromadorea</taxon>
        <taxon>Rhabditida</taxon>
        <taxon>Rhabditina</taxon>
        <taxon>Rhabditomorpha</taxon>
        <taxon>Strongyloidea</taxon>
        <taxon>Trichostrongylidae</taxon>
        <taxon>Haemonchus</taxon>
    </lineage>
</organism>
<protein>
    <submittedName>
        <fullName evidence="3">EB domain-containing protein</fullName>
    </submittedName>
</protein>
<dbReference type="Pfam" id="PF01683">
    <property type="entry name" value="EB"/>
    <property type="match status" value="1"/>
</dbReference>
<sequence length="171" mass="18722">MLSGFHTVLSSIPFSSRGLALVGHFCSTDDECVSGARCSMGLCTCFDNYVAIKKFCWKKISPEESGCTYDEQCEAVWPKATCQSSICKCPSPMRSSTTREGTGSVLQMAETRCFTIVTRTYRLNAPYLTSSDCLVSSSAATTFQKCTIALADCAVPQEVSYEVNFVDWRSV</sequence>
<reference evidence="3" key="1">
    <citation type="submission" date="2020-12" db="UniProtKB">
        <authorList>
            <consortium name="WormBaseParasite"/>
        </authorList>
    </citation>
    <scope>IDENTIFICATION</scope>
    <source>
        <strain evidence="3">MHco3</strain>
    </source>
</reference>
<dbReference type="AlphaFoldDB" id="A0A7I4YE82"/>